<dbReference type="PANTHER" id="PTHR45872">
    <property type="entry name" value="RHO GUANINE NUCLEOTIDE EXCHANGE FACTOR 2, ISOFORM D"/>
    <property type="match status" value="1"/>
</dbReference>
<dbReference type="SMART" id="SM00325">
    <property type="entry name" value="RhoGEF"/>
    <property type="match status" value="1"/>
</dbReference>
<keyword evidence="6" id="KW-0597">Phosphoprotein</keyword>
<feature type="compositionally biased region" description="Low complexity" evidence="14">
    <location>
        <begin position="364"/>
        <end position="384"/>
    </location>
</feature>
<dbReference type="CDD" id="cd20832">
    <property type="entry name" value="C1_ARHGEF-like"/>
    <property type="match status" value="1"/>
</dbReference>
<dbReference type="InterPro" id="IPR002219">
    <property type="entry name" value="PKC_DAG/PE"/>
</dbReference>
<dbReference type="Pfam" id="PF17838">
    <property type="entry name" value="PH_16"/>
    <property type="match status" value="1"/>
</dbReference>
<evidence type="ECO:0000256" key="14">
    <source>
        <dbReference type="SAM" id="MobiDB-lite"/>
    </source>
</evidence>
<keyword evidence="7" id="KW-0344">Guanine-nucleotide releasing factor</keyword>
<comment type="subcellular location">
    <subcellularLocation>
        <location evidence="3">Cytoplasm</location>
    </subcellularLocation>
    <subcellularLocation>
        <location evidence="2">Membrane</location>
    </subcellularLocation>
</comment>
<feature type="region of interest" description="Disordered" evidence="14">
    <location>
        <begin position="824"/>
        <end position="915"/>
    </location>
</feature>
<evidence type="ECO:0000259" key="15">
    <source>
        <dbReference type="PROSITE" id="PS50003"/>
    </source>
</evidence>
<evidence type="ECO:0000256" key="2">
    <source>
        <dbReference type="ARBA" id="ARBA00004370"/>
    </source>
</evidence>
<dbReference type="Pfam" id="PF00130">
    <property type="entry name" value="C1_1"/>
    <property type="match status" value="1"/>
</dbReference>
<evidence type="ECO:0000256" key="4">
    <source>
        <dbReference type="ARBA" id="ARBA00022468"/>
    </source>
</evidence>
<evidence type="ECO:0000256" key="3">
    <source>
        <dbReference type="ARBA" id="ARBA00004496"/>
    </source>
</evidence>
<dbReference type="InterPro" id="IPR000219">
    <property type="entry name" value="DH_dom"/>
</dbReference>
<feature type="compositionally biased region" description="Polar residues" evidence="14">
    <location>
        <begin position="297"/>
        <end position="315"/>
    </location>
</feature>
<dbReference type="CDD" id="cd13329">
    <property type="entry name" value="PH_RhoGEF"/>
    <property type="match status" value="1"/>
</dbReference>
<dbReference type="InterPro" id="IPR015212">
    <property type="entry name" value="RGS-like_dom"/>
</dbReference>
<evidence type="ECO:0000256" key="11">
    <source>
        <dbReference type="ARBA" id="ARBA00023054"/>
    </source>
</evidence>
<dbReference type="SUPFAM" id="SSF50729">
    <property type="entry name" value="PH domain-like"/>
    <property type="match status" value="1"/>
</dbReference>
<evidence type="ECO:0000256" key="10">
    <source>
        <dbReference type="ARBA" id="ARBA00022842"/>
    </source>
</evidence>
<dbReference type="PROSITE" id="PS50010">
    <property type="entry name" value="DH_2"/>
    <property type="match status" value="1"/>
</dbReference>
<evidence type="ECO:0000256" key="8">
    <source>
        <dbReference type="ARBA" id="ARBA00022723"/>
    </source>
</evidence>
<name>A0ABM1BJ84_LIMPO</name>
<evidence type="ECO:0000259" key="17">
    <source>
        <dbReference type="PROSITE" id="PS50081"/>
    </source>
</evidence>
<accession>A0ABM1BJ84</accession>
<dbReference type="PROSITE" id="PS50081">
    <property type="entry name" value="ZF_DAG_PE_2"/>
    <property type="match status" value="1"/>
</dbReference>
<feature type="compositionally biased region" description="Basic and acidic residues" evidence="14">
    <location>
        <begin position="840"/>
        <end position="849"/>
    </location>
</feature>
<dbReference type="RefSeq" id="XP_013783079.1">
    <property type="nucleotide sequence ID" value="XM_013927625.2"/>
</dbReference>
<keyword evidence="4" id="KW-0343">GTPase activation</keyword>
<feature type="domain" description="DH" evidence="16">
    <location>
        <begin position="458"/>
        <end position="647"/>
    </location>
</feature>
<dbReference type="CDD" id="cd00160">
    <property type="entry name" value="RhoGEF"/>
    <property type="match status" value="1"/>
</dbReference>
<dbReference type="Pfam" id="PF09128">
    <property type="entry name" value="RGS-like"/>
    <property type="match status" value="1"/>
</dbReference>
<comment type="cofactor">
    <cofactor evidence="1">
        <name>Mg(2+)</name>
        <dbReference type="ChEBI" id="CHEBI:18420"/>
    </cofactor>
</comment>
<organism evidence="18 19">
    <name type="scientific">Limulus polyphemus</name>
    <name type="common">Atlantic horseshoe crab</name>
    <dbReference type="NCBI Taxonomy" id="6850"/>
    <lineage>
        <taxon>Eukaryota</taxon>
        <taxon>Metazoa</taxon>
        <taxon>Ecdysozoa</taxon>
        <taxon>Arthropoda</taxon>
        <taxon>Chelicerata</taxon>
        <taxon>Merostomata</taxon>
        <taxon>Xiphosura</taxon>
        <taxon>Limulidae</taxon>
        <taxon>Limulus</taxon>
    </lineage>
</organism>
<dbReference type="InterPro" id="IPR011993">
    <property type="entry name" value="PH-like_dom_sf"/>
</dbReference>
<dbReference type="Gene3D" id="2.30.29.30">
    <property type="entry name" value="Pleckstrin-homology domain (PH domain)/Phosphotyrosine-binding domain (PTB)"/>
    <property type="match status" value="1"/>
</dbReference>
<gene>
    <name evidence="19" type="primary">LOC106467286</name>
</gene>
<protein>
    <submittedName>
        <fullName evidence="19">Rho guanine nucleotide exchange factor 11-like</fullName>
    </submittedName>
</protein>
<dbReference type="SUPFAM" id="SSF48097">
    <property type="entry name" value="Regulator of G-protein signaling, RGS"/>
    <property type="match status" value="1"/>
</dbReference>
<feature type="coiled-coil region" evidence="13">
    <location>
        <begin position="1082"/>
        <end position="1109"/>
    </location>
</feature>
<dbReference type="Pfam" id="PF00621">
    <property type="entry name" value="RhoGEF"/>
    <property type="match status" value="1"/>
</dbReference>
<evidence type="ECO:0000256" key="1">
    <source>
        <dbReference type="ARBA" id="ARBA00001946"/>
    </source>
</evidence>
<dbReference type="InterPro" id="IPR046349">
    <property type="entry name" value="C1-like_sf"/>
</dbReference>
<keyword evidence="12" id="KW-0472">Membrane</keyword>
<feature type="compositionally biased region" description="Basic and acidic residues" evidence="14">
    <location>
        <begin position="352"/>
        <end position="362"/>
    </location>
</feature>
<feature type="domain" description="PH" evidence="15">
    <location>
        <begin position="689"/>
        <end position="801"/>
    </location>
</feature>
<feature type="domain" description="Phorbol-ester/DAG-type" evidence="17">
    <location>
        <begin position="160"/>
        <end position="210"/>
    </location>
</feature>
<feature type="region of interest" description="Disordered" evidence="14">
    <location>
        <begin position="1156"/>
        <end position="1176"/>
    </location>
</feature>
<sequence>MKVKNVDESILHDIDDVLLNHIEKEDLLKSLFQKARKKAVKDINEHLEEFNYKRTIGLGTFFGPPDPELNEALNDRNKEMKIMEDVLVPILDKIPFKEDPENINDKNTAVAAALATVLKHFGVKSQYALNLLERYPVFVAKERTRLKFLQRNKKPVLVKGHTFQLEHWHSVTYCNHCQHIIWGIGYQGYQCQNCDINVHKSCLKVVDEWCIGVSRIKKDKKKEKRSGLMENIMGKGRKPSQSLQGSVERAKRLNEDWSVDSGISSFSSSTGENHLDGGSLPGDRNSGSFRFEKRTDGLSSEHSCNLHHTGSQDTYDTLGKKGTAIGRSESFRQRRENRHSFRKRSDPNIPRSKSDVDVDDKPVSNLNHSGSSSNSSLSARSLESPCTSVDMVHRTPSGTPADPVTGPSPSPGILPSSGLSSTFHHYNDSDLEAEADQPNWQENVNVEELRLMKPKEKKRQDVINELFHTERTHVRNLKVLDGLFFRPLQQEQLLPSDLLQLLFPNLDEMLEIHGGFNKMMKIRRREEPIIGDIGEMMLQMFNGCPGERLKKAASTFCRNQSVALEQLKNKQRKEQKLAQFLADAEMQPLCRRLQLKDIIVTGFQRLTKYPLLLENIAKYSAPNTEEYANLLQAVDCSKQILAYVNQAVKEAENYHRLCELQKRMDRSAFEKVDSVVTQNYKHLDLTKHNLIYEGLLTWRLPKKTLDIHVVLFEDILVLLQKQDDKLLLKYHNSNLMSGREDTKVTHSPILRVQNIFTRNVATDERGFFLVSTSEQHAIYEFLAASPSERKIWLQHITAAAEAYKPRGGQTPKRQEPSLLISGDTEEIEQGQKENSPPKELLSEVSKETESSGNTENMDTPVNPQPDSSMENSNDTSPTIISTEASQSDESSSESSQKEEPTTPTAEEDSRKSRRSFQKVEILQIADGPQLIEPSEVKIIEGAVLQTAEPVLTPIEKLRRKDQKIAESLAEKQEIIAEYLQIPPGSFAHFAEIASDLEGPKEVKELVLACMYHANQLTLLLNESLRVREEDRVTASSIEVICEGSSETHSITPSPKPSRKFIRFPGVPPERLRTISCTLNRHLTHLMSLVTEREEERNQLRQELHTSREQIHMLHEAHRHCGSLHLPSPNTTESRPNSFISVTSSFSEGVYDQESETIAREKSENMPPEDDENQSTPCEEELIPEMYLDALSDEGALETVCNQEMTDFGQEDSGDAVICNTSKVPKIAVPENIAE</sequence>
<evidence type="ECO:0000256" key="5">
    <source>
        <dbReference type="ARBA" id="ARBA00022490"/>
    </source>
</evidence>
<reference evidence="19" key="1">
    <citation type="submission" date="2025-08" db="UniProtKB">
        <authorList>
            <consortium name="RefSeq"/>
        </authorList>
    </citation>
    <scope>IDENTIFICATION</scope>
    <source>
        <tissue evidence="19">Muscle</tissue>
    </source>
</reference>
<feature type="region of interest" description="Disordered" evidence="14">
    <location>
        <begin position="222"/>
        <end position="249"/>
    </location>
</feature>
<dbReference type="SMART" id="SM00109">
    <property type="entry name" value="C1"/>
    <property type="match status" value="1"/>
</dbReference>
<dbReference type="InterPro" id="IPR041020">
    <property type="entry name" value="PH_16"/>
</dbReference>
<dbReference type="Gene3D" id="3.30.60.20">
    <property type="match status" value="1"/>
</dbReference>
<keyword evidence="8" id="KW-0479">Metal-binding</keyword>
<evidence type="ECO:0000256" key="12">
    <source>
        <dbReference type="ARBA" id="ARBA00023136"/>
    </source>
</evidence>
<dbReference type="PRINTS" id="PR00008">
    <property type="entry name" value="DAGPEDOMAIN"/>
</dbReference>
<feature type="region of interest" description="Disordered" evidence="14">
    <location>
        <begin position="264"/>
        <end position="425"/>
    </location>
</feature>
<feature type="compositionally biased region" description="Acidic residues" evidence="14">
    <location>
        <begin position="1166"/>
        <end position="1176"/>
    </location>
</feature>
<dbReference type="SUPFAM" id="SSF57889">
    <property type="entry name" value="Cysteine-rich domain"/>
    <property type="match status" value="1"/>
</dbReference>
<dbReference type="PROSITE" id="PS00479">
    <property type="entry name" value="ZF_DAG_PE_1"/>
    <property type="match status" value="1"/>
</dbReference>
<dbReference type="SUPFAM" id="SSF48065">
    <property type="entry name" value="DBL homology domain (DH-domain)"/>
    <property type="match status" value="1"/>
</dbReference>
<keyword evidence="18" id="KW-1185">Reference proteome</keyword>
<dbReference type="InterPro" id="IPR044926">
    <property type="entry name" value="RGS_subdomain_2"/>
</dbReference>
<evidence type="ECO:0000259" key="16">
    <source>
        <dbReference type="PROSITE" id="PS50010"/>
    </source>
</evidence>
<feature type="compositionally biased region" description="Low complexity" evidence="14">
    <location>
        <begin position="881"/>
        <end position="894"/>
    </location>
</feature>
<keyword evidence="10" id="KW-0460">Magnesium</keyword>
<dbReference type="SMART" id="SM00233">
    <property type="entry name" value="PH"/>
    <property type="match status" value="1"/>
</dbReference>
<evidence type="ECO:0000256" key="6">
    <source>
        <dbReference type="ARBA" id="ARBA00022553"/>
    </source>
</evidence>
<dbReference type="Gene3D" id="1.10.167.10">
    <property type="entry name" value="Regulator of G-protein Signalling 4, domain 2"/>
    <property type="match status" value="1"/>
</dbReference>
<evidence type="ECO:0000256" key="13">
    <source>
        <dbReference type="SAM" id="Coils"/>
    </source>
</evidence>
<feature type="compositionally biased region" description="Polar residues" evidence="14">
    <location>
        <begin position="850"/>
        <end position="880"/>
    </location>
</feature>
<dbReference type="InterPro" id="IPR020454">
    <property type="entry name" value="DAG/PE-bd"/>
</dbReference>
<evidence type="ECO:0000313" key="19">
    <source>
        <dbReference type="RefSeq" id="XP_013783079.1"/>
    </source>
</evidence>
<keyword evidence="9" id="KW-0862">Zinc</keyword>
<dbReference type="PANTHER" id="PTHR45872:SF2">
    <property type="entry name" value="RHO GUANINE NUCLEOTIDE EXCHANGE FACTOR 2, ISOFORM D"/>
    <property type="match status" value="1"/>
</dbReference>
<dbReference type="Proteomes" id="UP000694941">
    <property type="component" value="Unplaced"/>
</dbReference>
<dbReference type="InterPro" id="IPR036305">
    <property type="entry name" value="RGS_sf"/>
</dbReference>
<evidence type="ECO:0000256" key="9">
    <source>
        <dbReference type="ARBA" id="ARBA00022833"/>
    </source>
</evidence>
<dbReference type="GeneID" id="106467286"/>
<dbReference type="Gene3D" id="1.20.900.10">
    <property type="entry name" value="Dbl homology (DH) domain"/>
    <property type="match status" value="1"/>
</dbReference>
<dbReference type="InterPro" id="IPR001849">
    <property type="entry name" value="PH_domain"/>
</dbReference>
<keyword evidence="11 13" id="KW-0175">Coiled coil</keyword>
<evidence type="ECO:0000256" key="7">
    <source>
        <dbReference type="ARBA" id="ARBA00022658"/>
    </source>
</evidence>
<dbReference type="PROSITE" id="PS50003">
    <property type="entry name" value="PH_DOMAIN"/>
    <property type="match status" value="1"/>
</dbReference>
<dbReference type="InterPro" id="IPR035899">
    <property type="entry name" value="DBL_dom_sf"/>
</dbReference>
<evidence type="ECO:0000313" key="18">
    <source>
        <dbReference type="Proteomes" id="UP000694941"/>
    </source>
</evidence>
<proteinExistence type="predicted"/>
<keyword evidence="5" id="KW-0963">Cytoplasm</keyword>